<dbReference type="EMBL" id="QGMF01000605">
    <property type="protein sequence ID" value="TVY14842.1"/>
    <property type="molecule type" value="Genomic_DNA"/>
</dbReference>
<accession>A0A8T9B961</accession>
<dbReference type="Proteomes" id="UP000469559">
    <property type="component" value="Unassembled WGS sequence"/>
</dbReference>
<protein>
    <recommendedName>
        <fullName evidence="1">BTB domain-containing protein</fullName>
    </recommendedName>
</protein>
<feature type="non-terminal residue" evidence="2">
    <location>
        <position position="1"/>
    </location>
</feature>
<feature type="domain" description="BTB" evidence="1">
    <location>
        <begin position="28"/>
        <end position="132"/>
    </location>
</feature>
<name>A0A8T9B961_9HELO</name>
<evidence type="ECO:0000259" key="1">
    <source>
        <dbReference type="PROSITE" id="PS50097"/>
    </source>
</evidence>
<dbReference type="Gene3D" id="3.30.710.10">
    <property type="entry name" value="Potassium Channel Kv1.1, Chain A"/>
    <property type="match status" value="1"/>
</dbReference>
<dbReference type="AlphaFoldDB" id="A0A8T9B961"/>
<organism evidence="2 3">
    <name type="scientific">Lachnellula arida</name>
    <dbReference type="NCBI Taxonomy" id="1316785"/>
    <lineage>
        <taxon>Eukaryota</taxon>
        <taxon>Fungi</taxon>
        <taxon>Dikarya</taxon>
        <taxon>Ascomycota</taxon>
        <taxon>Pezizomycotina</taxon>
        <taxon>Leotiomycetes</taxon>
        <taxon>Helotiales</taxon>
        <taxon>Lachnaceae</taxon>
        <taxon>Lachnellula</taxon>
    </lineage>
</organism>
<reference evidence="2 3" key="1">
    <citation type="submission" date="2018-05" db="EMBL/GenBank/DDBJ databases">
        <title>Whole genome sequencing for identification of molecular markers to develop diagnostic detection tools for the regulated plant pathogen Lachnellula willkommii.</title>
        <authorList>
            <person name="Giroux E."/>
            <person name="Bilodeau G."/>
        </authorList>
    </citation>
    <scope>NUCLEOTIDE SEQUENCE [LARGE SCALE GENOMIC DNA]</scope>
    <source>
        <strain evidence="2 3">CBS 203.66</strain>
    </source>
</reference>
<gene>
    <name evidence="2" type="ORF">LARI1_G008090</name>
</gene>
<evidence type="ECO:0000313" key="3">
    <source>
        <dbReference type="Proteomes" id="UP000469559"/>
    </source>
</evidence>
<keyword evidence="3" id="KW-1185">Reference proteome</keyword>
<comment type="caution">
    <text evidence="2">The sequence shown here is derived from an EMBL/GenBank/DDBJ whole genome shotgun (WGS) entry which is preliminary data.</text>
</comment>
<dbReference type="InterPro" id="IPR011333">
    <property type="entry name" value="SKP1/BTB/POZ_sf"/>
</dbReference>
<dbReference type="InterPro" id="IPR000210">
    <property type="entry name" value="BTB/POZ_dom"/>
</dbReference>
<proteinExistence type="predicted"/>
<dbReference type="PROSITE" id="PS50097">
    <property type="entry name" value="BTB"/>
    <property type="match status" value="1"/>
</dbReference>
<evidence type="ECO:0000313" key="2">
    <source>
        <dbReference type="EMBL" id="TVY14842.1"/>
    </source>
</evidence>
<sequence length="344" mass="38973">MSQLPETSSTSTSSAREPVKFLMPDFTPDTRLRVFGQDFHVHSSYLKLHSAFFRKFLDSPEKEIVATSSGFRYEWVTKVDEDGTWSLVWAGSAEKSGTVSDVGKFTGNQNAEISAFTIVIQAIYNWRFIIKSRAQLCLATELADYYCTLPSLSKSLDGAFGRSPAFCDGIFGNEIELLETAVKLRNAVLYRECMTLLMGPWSKPKYLMIKDKKLKQLAALAHHSICHDVIISQNRLFRNIICRSGEAVNLYRELEREAGGHQTLHNTSLRLPRLCRQLINKPYGEMFESLLTNNLTLFPAAGKAVCGPFSDQAQPGVRGYWCEDYFFCLEIEDDDLPWDVNEQD</sequence>
<dbReference type="OrthoDB" id="2129688at2759"/>